<dbReference type="EMBL" id="LN902841">
    <property type="protein sequence ID" value="CDS40149.1"/>
    <property type="molecule type" value="Genomic_DNA"/>
</dbReference>
<evidence type="ECO:0000256" key="9">
    <source>
        <dbReference type="ARBA" id="ARBA00040649"/>
    </source>
</evidence>
<dbReference type="PANTHER" id="PTHR21281">
    <property type="entry name" value="CYTOCHROME B5 DOMAIN-CONTAINING PROTEIN 1"/>
    <property type="match status" value="1"/>
</dbReference>
<keyword evidence="3" id="KW-0349">Heme</keyword>
<keyword evidence="7" id="KW-0966">Cell projection</keyword>
<reference evidence="12" key="2">
    <citation type="submission" date="2015-11" db="EMBL/GenBank/DDBJ databases">
        <authorList>
            <person name="Zhang Y."/>
            <person name="Guo Z."/>
        </authorList>
    </citation>
    <scope>NUCLEOTIDE SEQUENCE</scope>
</reference>
<dbReference type="Pfam" id="PF00173">
    <property type="entry name" value="Cyt-b5"/>
    <property type="match status" value="1"/>
</dbReference>
<reference evidence="12" key="1">
    <citation type="journal article" date="2013" name="Nature">
        <title>The genomes of four tapeworm species reveal adaptations to parasitism.</title>
        <authorList>
            <person name="Tsai I.J."/>
            <person name="Zarowiecki M."/>
            <person name="Holroyd N."/>
            <person name="Garciarrubio A."/>
            <person name="Sanchez-Flores A."/>
            <person name="Brooks K.L."/>
            <person name="Tracey A."/>
            <person name="Bobes R.J."/>
            <person name="Fragoso G."/>
            <person name="Sciutto E."/>
            <person name="Aslett M."/>
            <person name="Beasley H."/>
            <person name="Bennett H.M."/>
            <person name="Cai J."/>
            <person name="Camicia F."/>
            <person name="Clark R."/>
            <person name="Cucher M."/>
            <person name="De Silva N."/>
            <person name="Day T.A."/>
            <person name="Deplazes P."/>
            <person name="Estrada K."/>
            <person name="Fernandez C."/>
            <person name="Holland P.W."/>
            <person name="Hou J."/>
            <person name="Hu S."/>
            <person name="Huckvale T."/>
            <person name="Hung S.S."/>
            <person name="Kamenetzky L."/>
            <person name="Keane J.A."/>
            <person name="Kiss F."/>
            <person name="Koziol U."/>
            <person name="Lambert O."/>
            <person name="Liu K."/>
            <person name="Luo X."/>
            <person name="Luo Y."/>
            <person name="Macchiaroli N."/>
            <person name="Nichol S."/>
            <person name="Paps J."/>
            <person name="Parkinson J."/>
            <person name="Pouchkina-Stantcheva N."/>
            <person name="Riddiford N."/>
            <person name="Rosenzvit M."/>
            <person name="Salinas G."/>
            <person name="Wasmuth J.D."/>
            <person name="Zamanian M."/>
            <person name="Zheng Y."/>
            <person name="Cai X."/>
            <person name="Soberon X."/>
            <person name="Olson P.D."/>
            <person name="Laclette J.P."/>
            <person name="Brehm K."/>
            <person name="Berriman M."/>
            <person name="Garciarrubio A."/>
            <person name="Bobes R.J."/>
            <person name="Fragoso G."/>
            <person name="Sanchez-Flores A."/>
            <person name="Estrada K."/>
            <person name="Cevallos M.A."/>
            <person name="Morett E."/>
            <person name="Gonzalez V."/>
            <person name="Portillo T."/>
            <person name="Ochoa-Leyva A."/>
            <person name="Jose M.V."/>
            <person name="Sciutto E."/>
            <person name="Landa A."/>
            <person name="Jimenez L."/>
            <person name="Valdes V."/>
            <person name="Carrero J.C."/>
            <person name="Larralde C."/>
            <person name="Morales-Montor J."/>
            <person name="Limon-Lason J."/>
            <person name="Soberon X."/>
            <person name="Laclette J.P."/>
        </authorList>
    </citation>
    <scope>NUCLEOTIDE SEQUENCE [LARGE SCALE GENOMIC DNA]</scope>
</reference>
<evidence type="ECO:0000256" key="3">
    <source>
        <dbReference type="ARBA" id="ARBA00022617"/>
    </source>
</evidence>
<dbReference type="AlphaFoldDB" id="A0A068Y6J8"/>
<gene>
    <name evidence="12" type="ORF">EmuJ_000771700</name>
</gene>
<dbReference type="Gene3D" id="3.10.120.10">
    <property type="entry name" value="Cytochrome b5-like heme/steroid binding domain"/>
    <property type="match status" value="1"/>
</dbReference>
<dbReference type="GO" id="GO:0046872">
    <property type="term" value="F:metal ion binding"/>
    <property type="evidence" value="ECO:0007669"/>
    <property type="project" value="UniProtKB-KW"/>
</dbReference>
<dbReference type="eggNOG" id="KOG0537">
    <property type="taxonomic scope" value="Eukaryota"/>
</dbReference>
<comment type="similarity">
    <text evidence="8">Belongs to the cytochrome b5 family.</text>
</comment>
<keyword evidence="13" id="KW-1185">Reference proteome</keyword>
<comment type="function">
    <text evidence="10">Radial spoke stalk protein that binds heme under oxidizing conditions. Required for the coordinated beating of multiple cilia maybe by functioning in a redox signaling pathway.</text>
</comment>
<evidence type="ECO:0000256" key="5">
    <source>
        <dbReference type="ARBA" id="ARBA00023004"/>
    </source>
</evidence>
<evidence type="ECO:0000259" key="11">
    <source>
        <dbReference type="PROSITE" id="PS50255"/>
    </source>
</evidence>
<keyword evidence="2" id="KW-0963">Cytoplasm</keyword>
<dbReference type="InterPro" id="IPR036400">
    <property type="entry name" value="Cyt_B5-like_heme/steroid_sf"/>
</dbReference>
<keyword evidence="5" id="KW-0408">Iron</keyword>
<dbReference type="OMA" id="DLTHFFH"/>
<evidence type="ECO:0000256" key="7">
    <source>
        <dbReference type="ARBA" id="ARBA00023273"/>
    </source>
</evidence>
<comment type="subcellular location">
    <subcellularLocation>
        <location evidence="1">Cytoplasm</location>
        <location evidence="1">Cytoskeleton</location>
        <location evidence="1">Cilium axoneme</location>
    </subcellularLocation>
</comment>
<evidence type="ECO:0000256" key="4">
    <source>
        <dbReference type="ARBA" id="ARBA00022723"/>
    </source>
</evidence>
<dbReference type="Proteomes" id="UP000017246">
    <property type="component" value="Unassembled WGS sequence"/>
</dbReference>
<dbReference type="SUPFAM" id="SSF55856">
    <property type="entry name" value="Cytochrome b5-like heme/steroid binding domain"/>
    <property type="match status" value="1"/>
</dbReference>
<evidence type="ECO:0000313" key="12">
    <source>
        <dbReference type="EMBL" id="CDS40149.1"/>
    </source>
</evidence>
<dbReference type="InterPro" id="IPR052320">
    <property type="entry name" value="Cytochrome_b5_domain"/>
</dbReference>
<evidence type="ECO:0000256" key="10">
    <source>
        <dbReference type="ARBA" id="ARBA00046139"/>
    </source>
</evidence>
<keyword evidence="6" id="KW-0206">Cytoskeleton</keyword>
<proteinExistence type="inferred from homology"/>
<sequence>MVKYYTPVEVSLHNTETDLWVSYLGNVYDLTSLCNLHKGDVLLKPILAVGGTDISHWFDPKTGNLRTHIDPITFVRVPYTPYGRFLHVPPPFPTSDWRNDFVIPWWQDKSYLIGCLTKKARTIRVVNTLTGNNSTFEVCSEETMLDILARYLPCNAHAASYTWKYGQEVLDMNKTLAENGIPDEEELLEELLLNVDDFIPEILLYYNDDLTEA</sequence>
<dbReference type="PANTHER" id="PTHR21281:SF0">
    <property type="entry name" value="CYTOCHROME B5 DOMAIN-CONTAINING PROTEIN 1"/>
    <property type="match status" value="1"/>
</dbReference>
<feature type="domain" description="Cytochrome b5 heme-binding" evidence="11">
    <location>
        <begin position="2"/>
        <end position="68"/>
    </location>
</feature>
<dbReference type="InterPro" id="IPR001199">
    <property type="entry name" value="Cyt_B5-like_heme/steroid-bd"/>
</dbReference>
<accession>A0A068Y6J8</accession>
<dbReference type="PROSITE" id="PS50255">
    <property type="entry name" value="CYTOCHROME_B5_2"/>
    <property type="match status" value="1"/>
</dbReference>
<dbReference type="SMART" id="SM01117">
    <property type="entry name" value="Cyt-b5"/>
    <property type="match status" value="1"/>
</dbReference>
<evidence type="ECO:0000256" key="6">
    <source>
        <dbReference type="ARBA" id="ARBA00023212"/>
    </source>
</evidence>
<evidence type="ECO:0000256" key="8">
    <source>
        <dbReference type="ARBA" id="ARBA00038168"/>
    </source>
</evidence>
<evidence type="ECO:0000256" key="2">
    <source>
        <dbReference type="ARBA" id="ARBA00022490"/>
    </source>
</evidence>
<name>A0A068Y6J8_ECHMU</name>
<dbReference type="OrthoDB" id="260091at2759"/>
<organism evidence="12 13">
    <name type="scientific">Echinococcus multilocularis</name>
    <name type="common">Fox tapeworm</name>
    <dbReference type="NCBI Taxonomy" id="6211"/>
    <lineage>
        <taxon>Eukaryota</taxon>
        <taxon>Metazoa</taxon>
        <taxon>Spiralia</taxon>
        <taxon>Lophotrochozoa</taxon>
        <taxon>Platyhelminthes</taxon>
        <taxon>Cestoda</taxon>
        <taxon>Eucestoda</taxon>
        <taxon>Cyclophyllidea</taxon>
        <taxon>Taeniidae</taxon>
        <taxon>Echinococcus</taxon>
    </lineage>
</organism>
<evidence type="ECO:0000313" key="13">
    <source>
        <dbReference type="Proteomes" id="UP000017246"/>
    </source>
</evidence>
<dbReference type="STRING" id="6211.A0A068Y6J8"/>
<keyword evidence="4" id="KW-0479">Metal-binding</keyword>
<dbReference type="GO" id="GO:0005930">
    <property type="term" value="C:axoneme"/>
    <property type="evidence" value="ECO:0007669"/>
    <property type="project" value="UniProtKB-SubCell"/>
</dbReference>
<evidence type="ECO:0000256" key="1">
    <source>
        <dbReference type="ARBA" id="ARBA00004430"/>
    </source>
</evidence>
<protein>
    <recommendedName>
        <fullName evidence="9">Cytochrome b5 domain-containing protein 1</fullName>
    </recommendedName>
</protein>